<dbReference type="AlphaFoldDB" id="A0A394DL26"/>
<proteinExistence type="predicted"/>
<organism evidence="2 3">
    <name type="scientific">Lupinus angustifolius</name>
    <name type="common">Narrow-leaved blue lupine</name>
    <dbReference type="NCBI Taxonomy" id="3871"/>
    <lineage>
        <taxon>Eukaryota</taxon>
        <taxon>Viridiplantae</taxon>
        <taxon>Streptophyta</taxon>
        <taxon>Embryophyta</taxon>
        <taxon>Tracheophyta</taxon>
        <taxon>Spermatophyta</taxon>
        <taxon>Magnoliopsida</taxon>
        <taxon>eudicotyledons</taxon>
        <taxon>Gunneridae</taxon>
        <taxon>Pentapetalae</taxon>
        <taxon>rosids</taxon>
        <taxon>fabids</taxon>
        <taxon>Fabales</taxon>
        <taxon>Fabaceae</taxon>
        <taxon>Papilionoideae</taxon>
        <taxon>50 kb inversion clade</taxon>
        <taxon>genistoids sensu lato</taxon>
        <taxon>core genistoids</taxon>
        <taxon>Genisteae</taxon>
        <taxon>Lupinus</taxon>
    </lineage>
</organism>
<keyword evidence="3" id="KW-1185">Reference proteome</keyword>
<dbReference type="InterPro" id="IPR006566">
    <property type="entry name" value="FBD"/>
</dbReference>
<name>A0A394DL26_LUPAN</name>
<feature type="non-terminal residue" evidence="2">
    <location>
        <position position="1"/>
    </location>
</feature>
<feature type="domain" description="FBD" evidence="1">
    <location>
        <begin position="16"/>
        <end position="88"/>
    </location>
</feature>
<dbReference type="EMBL" id="MLAU01015461">
    <property type="protein sequence ID" value="OIW20827.1"/>
    <property type="molecule type" value="Genomic_DNA"/>
</dbReference>
<accession>A0A394DL26</accession>
<dbReference type="SMART" id="SM00579">
    <property type="entry name" value="FBD"/>
    <property type="match status" value="1"/>
</dbReference>
<gene>
    <name evidence="2" type="ORF">TanjilG_23987</name>
</gene>
<dbReference type="Pfam" id="PF08387">
    <property type="entry name" value="FBD"/>
    <property type="match status" value="1"/>
</dbReference>
<dbReference type="Proteomes" id="UP000188354">
    <property type="component" value="Unassembled WGS sequence"/>
</dbReference>
<dbReference type="Gramene" id="OIW20827">
    <property type="protein sequence ID" value="OIW20827"/>
    <property type="gene ID" value="TanjilG_23987"/>
</dbReference>
<evidence type="ECO:0000313" key="3">
    <source>
        <dbReference type="Proteomes" id="UP000188354"/>
    </source>
</evidence>
<evidence type="ECO:0000259" key="1">
    <source>
        <dbReference type="SMART" id="SM00579"/>
    </source>
</evidence>
<protein>
    <recommendedName>
        <fullName evidence="1">FBD domain-containing protein</fullName>
    </recommendedName>
</protein>
<comment type="caution">
    <text evidence="2">The sequence shown here is derived from an EMBL/GenBank/DDBJ whole genome shotgun (WGS) entry which is preliminary data.</text>
</comment>
<evidence type="ECO:0000313" key="2">
    <source>
        <dbReference type="EMBL" id="OIW20827.1"/>
    </source>
</evidence>
<sequence>TKGQDSKWNNPLHVPDCLLVHLKTFCLKEYQGWESEKEFVGYILQNARVLETMTIYIASSLDLDAHLQIRRNLSTLQRSFQSCHIVFH</sequence>
<reference evidence="2 3" key="1">
    <citation type="journal article" date="2017" name="Plant Biotechnol. J.">
        <title>A comprehensive draft genome sequence for lupin (Lupinus angustifolius), an emerging health food: insights into plant-microbe interactions and legume evolution.</title>
        <authorList>
            <person name="Hane J.K."/>
            <person name="Ming Y."/>
            <person name="Kamphuis L.G."/>
            <person name="Nelson M.N."/>
            <person name="Garg G."/>
            <person name="Atkins C.A."/>
            <person name="Bayer P.E."/>
            <person name="Bravo A."/>
            <person name="Bringans S."/>
            <person name="Cannon S."/>
            <person name="Edwards D."/>
            <person name="Foley R."/>
            <person name="Gao L.L."/>
            <person name="Harrison M.J."/>
            <person name="Huang W."/>
            <person name="Hurgobin B."/>
            <person name="Li S."/>
            <person name="Liu C.W."/>
            <person name="McGrath A."/>
            <person name="Morahan G."/>
            <person name="Murray J."/>
            <person name="Weller J."/>
            <person name="Jian J."/>
            <person name="Singh K.B."/>
        </authorList>
    </citation>
    <scope>NUCLEOTIDE SEQUENCE [LARGE SCALE GENOMIC DNA]</scope>
    <source>
        <strain evidence="3">cv. Tanjil</strain>
        <tissue evidence="2">Whole plant</tissue>
    </source>
</reference>